<dbReference type="InterPro" id="IPR043502">
    <property type="entry name" value="DNA/RNA_pol_sf"/>
</dbReference>
<dbReference type="InterPro" id="IPR041577">
    <property type="entry name" value="RT_RNaseH_2"/>
</dbReference>
<proteinExistence type="predicted"/>
<comment type="caution">
    <text evidence="4">The sequence shown here is derived from an EMBL/GenBank/DDBJ whole genome shotgun (WGS) entry which is preliminary data.</text>
</comment>
<name>A0ABQ9HQ24_9NEOP</name>
<evidence type="ECO:0000259" key="2">
    <source>
        <dbReference type="Pfam" id="PF00078"/>
    </source>
</evidence>
<dbReference type="InterPro" id="IPR043128">
    <property type="entry name" value="Rev_trsase/Diguanyl_cyclase"/>
</dbReference>
<gene>
    <name evidence="4" type="ORF">PR048_012234</name>
</gene>
<protein>
    <recommendedName>
        <fullName evidence="6">Retrovirus-related Pol polyprotein from transposon 17.6</fullName>
    </recommendedName>
</protein>
<dbReference type="Pfam" id="PF00078">
    <property type="entry name" value="RVT_1"/>
    <property type="match status" value="1"/>
</dbReference>
<dbReference type="Proteomes" id="UP001159363">
    <property type="component" value="Chromosome X"/>
</dbReference>
<dbReference type="SUPFAM" id="SSF56672">
    <property type="entry name" value="DNA/RNA polymerases"/>
    <property type="match status" value="1"/>
</dbReference>
<evidence type="ECO:0000313" key="5">
    <source>
        <dbReference type="Proteomes" id="UP001159363"/>
    </source>
</evidence>
<dbReference type="CDD" id="cd01647">
    <property type="entry name" value="RT_LTR"/>
    <property type="match status" value="1"/>
</dbReference>
<dbReference type="InterPro" id="IPR000477">
    <property type="entry name" value="RT_dom"/>
</dbReference>
<evidence type="ECO:0000259" key="3">
    <source>
        <dbReference type="Pfam" id="PF17919"/>
    </source>
</evidence>
<reference evidence="4 5" key="1">
    <citation type="submission" date="2023-02" db="EMBL/GenBank/DDBJ databases">
        <title>LHISI_Scaffold_Assembly.</title>
        <authorList>
            <person name="Stuart O.P."/>
            <person name="Cleave R."/>
            <person name="Magrath M.J.L."/>
            <person name="Mikheyev A.S."/>
        </authorList>
    </citation>
    <scope>NUCLEOTIDE SEQUENCE [LARGE SCALE GENOMIC DNA]</scope>
    <source>
        <strain evidence="4">Daus_M_001</strain>
        <tissue evidence="4">Leg muscle</tissue>
    </source>
</reference>
<evidence type="ECO:0000313" key="4">
    <source>
        <dbReference type="EMBL" id="KAJ8886028.1"/>
    </source>
</evidence>
<evidence type="ECO:0008006" key="6">
    <source>
        <dbReference type="Google" id="ProtNLM"/>
    </source>
</evidence>
<dbReference type="Pfam" id="PF17919">
    <property type="entry name" value="RT_RNaseH_2"/>
    <property type="match status" value="1"/>
</dbReference>
<dbReference type="CDD" id="cd09274">
    <property type="entry name" value="RNase_HI_RT_Ty3"/>
    <property type="match status" value="1"/>
</dbReference>
<sequence length="428" mass="48093">MCRTEVEIPQGTQIAVLELLEKGNVLSCPCDVDESVVTEYMNQSGSLGDMQLCGQVVTGDSDLDLTGEDKQLLESFLQEYQHIYSVCVTPLVQQRIYTGDDKPISMKLYCVPLHQQMLGTRHGRRTASTIDNLGQCKIFSVVALTGGYHQIGVHPDDQGVYKYVSLPYCLINGPATFQKLMDSVLRDLTSTQCMVYIDDLIIFSKDMKQHVEHLRSKCHFAVNEVRFLGHVIDSSGVSPDLKLVETVQLYQSPTNVKELQSFLGSCNYYCSFINNYAIIARPLTILLKKGIKLVWTYKFEQSFIALKKALTTSPVLAYSDFSVPFLLATDASQFAIGSVLSQVVNGEEHLLNKAETNYSVTEKVLLAVVWSIKHFCCYLVGNEFTIWMLGLKDPSGRLICWSLQLSEYVYRIQYCPGRKHGNADCMSR</sequence>
<evidence type="ECO:0000256" key="1">
    <source>
        <dbReference type="ARBA" id="ARBA00023268"/>
    </source>
</evidence>
<dbReference type="EMBL" id="JARBHB010000004">
    <property type="protein sequence ID" value="KAJ8886028.1"/>
    <property type="molecule type" value="Genomic_DNA"/>
</dbReference>
<dbReference type="PANTHER" id="PTHR37984:SF5">
    <property type="entry name" value="PROTEIN NYNRIN-LIKE"/>
    <property type="match status" value="1"/>
</dbReference>
<keyword evidence="1" id="KW-0511">Multifunctional enzyme</keyword>
<keyword evidence="5" id="KW-1185">Reference proteome</keyword>
<dbReference type="InterPro" id="IPR050951">
    <property type="entry name" value="Retrovirus_Pol_polyprotein"/>
</dbReference>
<dbReference type="Gene3D" id="3.30.70.270">
    <property type="match status" value="2"/>
</dbReference>
<feature type="domain" description="Reverse transcriptase" evidence="2">
    <location>
        <begin position="111"/>
        <end position="215"/>
    </location>
</feature>
<dbReference type="PANTHER" id="PTHR37984">
    <property type="entry name" value="PROTEIN CBG26694"/>
    <property type="match status" value="1"/>
</dbReference>
<feature type="domain" description="Reverse transcriptase/retrotransposon-derived protein RNase H-like" evidence="3">
    <location>
        <begin position="295"/>
        <end position="386"/>
    </location>
</feature>
<accession>A0ABQ9HQ24</accession>
<organism evidence="4 5">
    <name type="scientific">Dryococelus australis</name>
    <dbReference type="NCBI Taxonomy" id="614101"/>
    <lineage>
        <taxon>Eukaryota</taxon>
        <taxon>Metazoa</taxon>
        <taxon>Ecdysozoa</taxon>
        <taxon>Arthropoda</taxon>
        <taxon>Hexapoda</taxon>
        <taxon>Insecta</taxon>
        <taxon>Pterygota</taxon>
        <taxon>Neoptera</taxon>
        <taxon>Polyneoptera</taxon>
        <taxon>Phasmatodea</taxon>
        <taxon>Verophasmatodea</taxon>
        <taxon>Anareolatae</taxon>
        <taxon>Phasmatidae</taxon>
        <taxon>Eurycanthinae</taxon>
        <taxon>Dryococelus</taxon>
    </lineage>
</organism>